<evidence type="ECO:0000313" key="3">
    <source>
        <dbReference type="EMBL" id="KAK9804486.1"/>
    </source>
</evidence>
<evidence type="ECO:0000256" key="2">
    <source>
        <dbReference type="ARBA" id="ARBA00022801"/>
    </source>
</evidence>
<accession>A0AAW1P432</accession>
<dbReference type="EMBL" id="JALJOQ010000051">
    <property type="protein sequence ID" value="KAK9804486.1"/>
    <property type="molecule type" value="Genomic_DNA"/>
</dbReference>
<evidence type="ECO:0000256" key="1">
    <source>
        <dbReference type="ARBA" id="ARBA00007527"/>
    </source>
</evidence>
<evidence type="ECO:0000313" key="4">
    <source>
        <dbReference type="Proteomes" id="UP001465755"/>
    </source>
</evidence>
<dbReference type="InterPro" id="IPR004947">
    <property type="entry name" value="DNase_II"/>
</dbReference>
<dbReference type="PANTHER" id="PTHR10858:SF23">
    <property type="entry name" value="DEOXYRIBONUCLEASE II"/>
    <property type="match status" value="1"/>
</dbReference>
<organism evidence="3 4">
    <name type="scientific">Symbiochloris irregularis</name>
    <dbReference type="NCBI Taxonomy" id="706552"/>
    <lineage>
        <taxon>Eukaryota</taxon>
        <taxon>Viridiplantae</taxon>
        <taxon>Chlorophyta</taxon>
        <taxon>core chlorophytes</taxon>
        <taxon>Trebouxiophyceae</taxon>
        <taxon>Trebouxiales</taxon>
        <taxon>Trebouxiaceae</taxon>
        <taxon>Symbiochloris</taxon>
    </lineage>
</organism>
<dbReference type="Pfam" id="PF03265">
    <property type="entry name" value="DNase_II"/>
    <property type="match status" value="1"/>
</dbReference>
<sequence>MTHSSNEVDWWIALKSPGSGSEGSGSYAYVDAAQSTLAWTRNEGLHDHLGGPLAATLRPVYADSPPGYVMYNDEPPTSFCAQCWSPTLAHAKGVIAFNRGGGFWLMHSAPKFPDSPANSSYGGIYPSQMKHAQNFLCISLNATFLDAIGHVLQVTNLFIYSPSSLAADLAAAFPNLHRLVMQGQWPLQPAAQHRHLKLASSGGEPLLAFTHSSTGYDGDRVRLFEDMLEPALQTGMLVQSWSEGEGNDLPSYCGLPQSLFASENIEGVSINGTGLSWPCRHAEDRDHSKWAVSIRNAASDTGSVCIADQNRAQTQEVRGGSSICFTENQPLWEAFNDIINSVEPCAQRAMCESADCYSVR</sequence>
<dbReference type="CDD" id="cd09120">
    <property type="entry name" value="PLDc_DNaseII_1"/>
    <property type="match status" value="1"/>
</dbReference>
<keyword evidence="2" id="KW-0378">Hydrolase</keyword>
<comment type="caution">
    <text evidence="3">The sequence shown here is derived from an EMBL/GenBank/DDBJ whole genome shotgun (WGS) entry which is preliminary data.</text>
</comment>
<comment type="similarity">
    <text evidence="1">Belongs to the DNase II family.</text>
</comment>
<name>A0AAW1P432_9CHLO</name>
<dbReference type="GO" id="GO:0004531">
    <property type="term" value="F:deoxyribonuclease II activity"/>
    <property type="evidence" value="ECO:0007669"/>
    <property type="project" value="InterPro"/>
</dbReference>
<dbReference type="AlphaFoldDB" id="A0AAW1P432"/>
<proteinExistence type="inferred from homology"/>
<reference evidence="3 4" key="1">
    <citation type="journal article" date="2024" name="Nat. Commun.">
        <title>Phylogenomics reveals the evolutionary origins of lichenization in chlorophyte algae.</title>
        <authorList>
            <person name="Puginier C."/>
            <person name="Libourel C."/>
            <person name="Otte J."/>
            <person name="Skaloud P."/>
            <person name="Haon M."/>
            <person name="Grisel S."/>
            <person name="Petersen M."/>
            <person name="Berrin J.G."/>
            <person name="Delaux P.M."/>
            <person name="Dal Grande F."/>
            <person name="Keller J."/>
        </authorList>
    </citation>
    <scope>NUCLEOTIDE SEQUENCE [LARGE SCALE GENOMIC DNA]</scope>
    <source>
        <strain evidence="3 4">SAG 2036</strain>
    </source>
</reference>
<dbReference type="Proteomes" id="UP001465755">
    <property type="component" value="Unassembled WGS sequence"/>
</dbReference>
<protein>
    <submittedName>
        <fullName evidence="3">Uncharacterized protein</fullName>
    </submittedName>
</protein>
<gene>
    <name evidence="3" type="ORF">WJX73_008867</name>
</gene>
<dbReference type="PANTHER" id="PTHR10858">
    <property type="entry name" value="DEOXYRIBONUCLEASE II"/>
    <property type="match status" value="1"/>
</dbReference>
<keyword evidence="4" id="KW-1185">Reference proteome</keyword>